<organism evidence="3 4">
    <name type="scientific">Aureobasidium melanogenum</name>
    <name type="common">Aureobasidium pullulans var. melanogenum</name>
    <dbReference type="NCBI Taxonomy" id="46634"/>
    <lineage>
        <taxon>Eukaryota</taxon>
        <taxon>Fungi</taxon>
        <taxon>Dikarya</taxon>
        <taxon>Ascomycota</taxon>
        <taxon>Pezizomycotina</taxon>
        <taxon>Dothideomycetes</taxon>
        <taxon>Dothideomycetidae</taxon>
        <taxon>Dothideales</taxon>
        <taxon>Saccotheciaceae</taxon>
        <taxon>Aureobasidium</taxon>
    </lineage>
</organism>
<keyword evidence="4" id="KW-1185">Reference proteome</keyword>
<protein>
    <submittedName>
        <fullName evidence="3">Uncharacterized protein</fullName>
    </submittedName>
</protein>
<dbReference type="Pfam" id="PF02598">
    <property type="entry name" value="Methyltrn_RNA_3"/>
    <property type="match status" value="1"/>
</dbReference>
<feature type="non-terminal residue" evidence="3">
    <location>
        <position position="1"/>
    </location>
</feature>
<reference evidence="3" key="2">
    <citation type="submission" date="2021-08" db="EMBL/GenBank/DDBJ databases">
        <authorList>
            <person name="Gostincar C."/>
            <person name="Sun X."/>
            <person name="Song Z."/>
            <person name="Gunde-Cimerman N."/>
        </authorList>
    </citation>
    <scope>NUCLEOTIDE SEQUENCE</scope>
    <source>
        <strain evidence="3">EXF-9298</strain>
    </source>
</reference>
<dbReference type="Proteomes" id="UP000729357">
    <property type="component" value="Unassembled WGS sequence"/>
</dbReference>
<feature type="region of interest" description="Disordered" evidence="2">
    <location>
        <begin position="1"/>
        <end position="43"/>
    </location>
</feature>
<dbReference type="InterPro" id="IPR003750">
    <property type="entry name" value="Put_MeTrfase-C9orf114-like"/>
</dbReference>
<gene>
    <name evidence="3" type="ORF">KCU98_g12814</name>
</gene>
<dbReference type="PANTHER" id="PTHR12150">
    <property type="entry name" value="CLASS IV SAM-BINDING METHYLTRANSFERASE-RELATED"/>
    <property type="match status" value="1"/>
</dbReference>
<reference evidence="3" key="1">
    <citation type="journal article" date="2021" name="J Fungi (Basel)">
        <title>Virulence traits and population genomics of the black yeast Aureobasidium melanogenum.</title>
        <authorList>
            <person name="Cernosa A."/>
            <person name="Sun X."/>
            <person name="Gostincar C."/>
            <person name="Fang C."/>
            <person name="Gunde-Cimerman N."/>
            <person name="Song Z."/>
        </authorList>
    </citation>
    <scope>NUCLEOTIDE SEQUENCE</scope>
    <source>
        <strain evidence="3">EXF-9298</strain>
    </source>
</reference>
<dbReference type="AlphaFoldDB" id="A0A9P8FHA3"/>
<comment type="similarity">
    <text evidence="1">Belongs to the class IV-like SAM-binding methyltransferase superfamily.</text>
</comment>
<evidence type="ECO:0000313" key="3">
    <source>
        <dbReference type="EMBL" id="KAG9973162.1"/>
    </source>
</evidence>
<name>A0A9P8FHA3_AURME</name>
<sequence>MSGHQSKKRKQDFHQPQQQHQSAEEEVDTSRPSAVFTPTGGRQHTVSIALPGSVIANAQSHDLKTMMAAQVARACAVFQVDEIVVFNDGQSQT</sequence>
<evidence type="ECO:0000256" key="1">
    <source>
        <dbReference type="ARBA" id="ARBA00009841"/>
    </source>
</evidence>
<evidence type="ECO:0000313" key="4">
    <source>
        <dbReference type="Proteomes" id="UP000729357"/>
    </source>
</evidence>
<dbReference type="EMBL" id="JAHFXS010002262">
    <property type="protein sequence ID" value="KAG9973162.1"/>
    <property type="molecule type" value="Genomic_DNA"/>
</dbReference>
<dbReference type="SUPFAM" id="SSF75217">
    <property type="entry name" value="alpha/beta knot"/>
    <property type="match status" value="1"/>
</dbReference>
<dbReference type="Gene3D" id="3.40.1280.10">
    <property type="match status" value="1"/>
</dbReference>
<feature type="compositionally biased region" description="Basic residues" evidence="2">
    <location>
        <begin position="1"/>
        <end position="11"/>
    </location>
</feature>
<accession>A0A9P8FHA3</accession>
<proteinExistence type="inferred from homology"/>
<comment type="caution">
    <text evidence="3">The sequence shown here is derived from an EMBL/GenBank/DDBJ whole genome shotgun (WGS) entry which is preliminary data.</text>
</comment>
<dbReference type="InterPro" id="IPR029026">
    <property type="entry name" value="tRNA_m1G_MTases_N"/>
</dbReference>
<dbReference type="InterPro" id="IPR029028">
    <property type="entry name" value="Alpha/beta_knot_MTases"/>
</dbReference>
<evidence type="ECO:0000256" key="2">
    <source>
        <dbReference type="SAM" id="MobiDB-lite"/>
    </source>
</evidence>
<dbReference type="PANTHER" id="PTHR12150:SF13">
    <property type="entry name" value="METHYLTRANSFERASE C9ORF114-RELATED"/>
    <property type="match status" value="1"/>
</dbReference>